<sequence length="124" mass="12790">MWHGPVADLVGGRIPVGVTLYGYESLDAVVEFKRRYDAGAPVHSAFIYVERGATMPQGLTASDVFVAVPDGGSAVQAARELVDAGVSLIELYGDLDLREAAAVVAAVEGRAAVGTVSFGRPASA</sequence>
<evidence type="ECO:0000313" key="1">
    <source>
        <dbReference type="EMBL" id="CAA9216819.1"/>
    </source>
</evidence>
<gene>
    <name evidence="1" type="ORF">AVDCRST_MAG26-349</name>
</gene>
<name>A0A6J4H945_9CHLR</name>
<organism evidence="1">
    <name type="scientific">uncultured Chloroflexia bacterium</name>
    <dbReference type="NCBI Taxonomy" id="1672391"/>
    <lineage>
        <taxon>Bacteria</taxon>
        <taxon>Bacillati</taxon>
        <taxon>Chloroflexota</taxon>
        <taxon>Chloroflexia</taxon>
        <taxon>environmental samples</taxon>
    </lineage>
</organism>
<accession>A0A6J4H945</accession>
<reference evidence="1" key="1">
    <citation type="submission" date="2020-02" db="EMBL/GenBank/DDBJ databases">
        <authorList>
            <person name="Meier V. D."/>
        </authorList>
    </citation>
    <scope>NUCLEOTIDE SEQUENCE</scope>
    <source>
        <strain evidence="1">AVDCRST_MAG26</strain>
    </source>
</reference>
<protein>
    <submittedName>
        <fullName evidence="1">Uncharacterized protein</fullName>
    </submittedName>
</protein>
<dbReference type="InterPro" id="IPR045441">
    <property type="entry name" value="DUF6506"/>
</dbReference>
<proteinExistence type="predicted"/>
<dbReference type="EMBL" id="CADCTK010000083">
    <property type="protein sequence ID" value="CAA9216819.1"/>
    <property type="molecule type" value="Genomic_DNA"/>
</dbReference>
<dbReference type="Pfam" id="PF20116">
    <property type="entry name" value="DUF6506"/>
    <property type="match status" value="1"/>
</dbReference>
<dbReference type="AlphaFoldDB" id="A0A6J4H945"/>